<proteinExistence type="predicted"/>
<dbReference type="EMBL" id="JABANE010000025">
    <property type="protein sequence ID" value="NME68522.1"/>
    <property type="molecule type" value="Genomic_DNA"/>
</dbReference>
<reference evidence="2 3" key="1">
    <citation type="submission" date="2020-04" db="EMBL/GenBank/DDBJ databases">
        <title>Flammeovirga sp. SR4, a novel species isolated from seawater.</title>
        <authorList>
            <person name="Wang X."/>
        </authorList>
    </citation>
    <scope>NUCLEOTIDE SEQUENCE [LARGE SCALE GENOMIC DNA]</scope>
    <source>
        <strain evidence="2 3">ATCC 23126</strain>
    </source>
</reference>
<dbReference type="RefSeq" id="WP_169656825.1">
    <property type="nucleotide sequence ID" value="NZ_JABANE010000025.1"/>
</dbReference>
<keyword evidence="1" id="KW-0812">Transmembrane</keyword>
<evidence type="ECO:0000256" key="1">
    <source>
        <dbReference type="SAM" id="Phobius"/>
    </source>
</evidence>
<evidence type="ECO:0000313" key="2">
    <source>
        <dbReference type="EMBL" id="NME68522.1"/>
    </source>
</evidence>
<name>A0A7X9RU46_9BACT</name>
<keyword evidence="3" id="KW-1185">Reference proteome</keyword>
<dbReference type="Proteomes" id="UP000576082">
    <property type="component" value="Unassembled WGS sequence"/>
</dbReference>
<gene>
    <name evidence="2" type="ORF">HHU12_11175</name>
</gene>
<evidence type="ECO:0000313" key="3">
    <source>
        <dbReference type="Proteomes" id="UP000576082"/>
    </source>
</evidence>
<organism evidence="2 3">
    <name type="scientific">Flammeovirga aprica JL-4</name>
    <dbReference type="NCBI Taxonomy" id="694437"/>
    <lineage>
        <taxon>Bacteria</taxon>
        <taxon>Pseudomonadati</taxon>
        <taxon>Bacteroidota</taxon>
        <taxon>Cytophagia</taxon>
        <taxon>Cytophagales</taxon>
        <taxon>Flammeovirgaceae</taxon>
        <taxon>Flammeovirga</taxon>
    </lineage>
</organism>
<sequence>METKDEIIFESRPNILTLLISVLGLVSVGYFLYETFLHLKDVNLSSIHPFFLVLTVGFLVFGLSCIWLIFYTTAKVRLTKNALLLNNGIRYRKIILTDINRITKKERVEVIKGKLRFIQITEKKV</sequence>
<keyword evidence="1" id="KW-1133">Transmembrane helix</keyword>
<protein>
    <submittedName>
        <fullName evidence="2">Uncharacterized protein</fullName>
    </submittedName>
</protein>
<comment type="caution">
    <text evidence="2">The sequence shown here is derived from an EMBL/GenBank/DDBJ whole genome shotgun (WGS) entry which is preliminary data.</text>
</comment>
<dbReference type="AlphaFoldDB" id="A0A7X9RU46"/>
<keyword evidence="1" id="KW-0472">Membrane</keyword>
<feature type="transmembrane region" description="Helical" evidence="1">
    <location>
        <begin position="15"/>
        <end position="33"/>
    </location>
</feature>
<feature type="transmembrane region" description="Helical" evidence="1">
    <location>
        <begin position="45"/>
        <end position="70"/>
    </location>
</feature>
<accession>A0A7X9RU46</accession>